<evidence type="ECO:0000313" key="12">
    <source>
        <dbReference type="Proteomes" id="UP000323166"/>
    </source>
</evidence>
<comment type="subcellular location">
    <subcellularLocation>
        <location evidence="1">Membrane</location>
        <topology evidence="1">Single-pass membrane protein</topology>
    </subcellularLocation>
</comment>
<dbReference type="PANTHER" id="PTHR37461">
    <property type="entry name" value="ANTI-SIGMA-K FACTOR RSKA"/>
    <property type="match status" value="1"/>
</dbReference>
<keyword evidence="2 8" id="KW-0812">Transmembrane</keyword>
<evidence type="ECO:0000256" key="5">
    <source>
        <dbReference type="ARBA" id="ARBA00024353"/>
    </source>
</evidence>
<dbReference type="Pfam" id="PF14257">
    <property type="entry name" value="DUF4349"/>
    <property type="match status" value="1"/>
</dbReference>
<reference evidence="11 12" key="1">
    <citation type="submission" date="2019-07" db="EMBL/GenBank/DDBJ databases">
        <title>Genomic Encyclopedia of Type Strains, Phase I: the one thousand microbial genomes (KMG-I) project.</title>
        <authorList>
            <person name="Kyrpides N."/>
        </authorList>
    </citation>
    <scope>NUCLEOTIDE SEQUENCE [LARGE SCALE GENOMIC DNA]</scope>
    <source>
        <strain evidence="11 12">DSM 6562</strain>
    </source>
</reference>
<dbReference type="GO" id="GO:0006417">
    <property type="term" value="P:regulation of translation"/>
    <property type="evidence" value="ECO:0007669"/>
    <property type="project" value="TreeGrafter"/>
</dbReference>
<evidence type="ECO:0000259" key="9">
    <source>
        <dbReference type="Pfam" id="PF13490"/>
    </source>
</evidence>
<dbReference type="InterPro" id="IPR025645">
    <property type="entry name" value="DUF4349"/>
</dbReference>
<name>A0A5S4ZYF4_9FIRM</name>
<protein>
    <recommendedName>
        <fullName evidence="6">Anti-sigma-W factor RsiW</fullName>
    </recommendedName>
</protein>
<dbReference type="GO" id="GO:0016020">
    <property type="term" value="C:membrane"/>
    <property type="evidence" value="ECO:0007669"/>
    <property type="project" value="UniProtKB-SubCell"/>
</dbReference>
<feature type="transmembrane region" description="Helical" evidence="8">
    <location>
        <begin position="97"/>
        <end position="115"/>
    </location>
</feature>
<comment type="similarity">
    <text evidence="5">Belongs to the zinc-associated anti-sigma factor (ZAS) superfamily. Anti-sigma-W factor family.</text>
</comment>
<dbReference type="RefSeq" id="WP_166510690.1">
    <property type="nucleotide sequence ID" value="NZ_VNHM01000002.1"/>
</dbReference>
<dbReference type="InterPro" id="IPR051474">
    <property type="entry name" value="Anti-sigma-K/W_factor"/>
</dbReference>
<dbReference type="InterPro" id="IPR041916">
    <property type="entry name" value="Anti_sigma_zinc_sf"/>
</dbReference>
<evidence type="ECO:0000256" key="6">
    <source>
        <dbReference type="ARBA" id="ARBA00024438"/>
    </source>
</evidence>
<proteinExistence type="inferred from homology"/>
<dbReference type="Pfam" id="PF13490">
    <property type="entry name" value="zf-HC2"/>
    <property type="match status" value="1"/>
</dbReference>
<dbReference type="Proteomes" id="UP000323166">
    <property type="component" value="Unassembled WGS sequence"/>
</dbReference>
<evidence type="ECO:0000259" key="10">
    <source>
        <dbReference type="Pfam" id="PF14257"/>
    </source>
</evidence>
<dbReference type="Gene3D" id="1.10.10.1320">
    <property type="entry name" value="Anti-sigma factor, zinc-finger domain"/>
    <property type="match status" value="1"/>
</dbReference>
<feature type="region of interest" description="Disordered" evidence="7">
    <location>
        <begin position="173"/>
        <end position="235"/>
    </location>
</feature>
<dbReference type="AlphaFoldDB" id="A0A5S4ZYF4"/>
<evidence type="ECO:0000256" key="2">
    <source>
        <dbReference type="ARBA" id="ARBA00022692"/>
    </source>
</evidence>
<evidence type="ECO:0000256" key="1">
    <source>
        <dbReference type="ARBA" id="ARBA00004167"/>
    </source>
</evidence>
<comment type="caution">
    <text evidence="11">The sequence shown here is derived from an EMBL/GenBank/DDBJ whole genome shotgun (WGS) entry which is preliminary data.</text>
</comment>
<dbReference type="PANTHER" id="PTHR37461:SF1">
    <property type="entry name" value="ANTI-SIGMA-K FACTOR RSKA"/>
    <property type="match status" value="1"/>
</dbReference>
<dbReference type="EMBL" id="VNHM01000002">
    <property type="protein sequence ID" value="TYO97181.1"/>
    <property type="molecule type" value="Genomic_DNA"/>
</dbReference>
<sequence>MQCRDICEMLSPYIDGMLESSQAVQVEEHLAACAACRLEYDDLRAAVELVRELPEVVPPREFHEELRQKLKSLPGPAVTAGHSSRLNRVPWTKWTKTLAAAAVIFLAVGVTALWYDKNEGGVFDIATQSNTGQNTTFREELPGGDKENDGVTPEAREQAVEKARATNDVLIANNDTPDVDRNEPEVPGMPLSERGAGTIADSGLGNQPPPVVGDEGVTAAPNADSGDTGADYSEVEKHTARDFPAPEEQPTGEDAMFSIMAAPRERFRDEANQLENGSFSVENDLHVAREYTVTLVLDTQQITEDQITEDLWNATAGEYGGYVEANPQQTGHCWVLRIPTSFADEFIDQLNGMGQVEIHSRTRDLADDMQQAQEQLNILWERENKLAFQLENVQKGKDTALLGELDELRGQIARQQQTITGLQQDIDLARVDLYLMLP</sequence>
<keyword evidence="4 8" id="KW-0472">Membrane</keyword>
<evidence type="ECO:0000256" key="8">
    <source>
        <dbReference type="SAM" id="Phobius"/>
    </source>
</evidence>
<evidence type="ECO:0000313" key="11">
    <source>
        <dbReference type="EMBL" id="TYO97181.1"/>
    </source>
</evidence>
<feature type="domain" description="Putative zinc-finger" evidence="9">
    <location>
        <begin position="3"/>
        <end position="37"/>
    </location>
</feature>
<accession>A0A5S4ZYF4</accession>
<dbReference type="InterPro" id="IPR027383">
    <property type="entry name" value="Znf_put"/>
</dbReference>
<keyword evidence="12" id="KW-1185">Reference proteome</keyword>
<evidence type="ECO:0000256" key="3">
    <source>
        <dbReference type="ARBA" id="ARBA00022989"/>
    </source>
</evidence>
<keyword evidence="3 8" id="KW-1133">Transmembrane helix</keyword>
<gene>
    <name evidence="11" type="ORF">LX24_00363</name>
</gene>
<organism evidence="11 12">
    <name type="scientific">Desulfallas thermosapovorans DSM 6562</name>
    <dbReference type="NCBI Taxonomy" id="1121431"/>
    <lineage>
        <taxon>Bacteria</taxon>
        <taxon>Bacillati</taxon>
        <taxon>Bacillota</taxon>
        <taxon>Clostridia</taxon>
        <taxon>Eubacteriales</taxon>
        <taxon>Desulfallaceae</taxon>
        <taxon>Desulfallas</taxon>
    </lineage>
</organism>
<evidence type="ECO:0000256" key="4">
    <source>
        <dbReference type="ARBA" id="ARBA00023136"/>
    </source>
</evidence>
<evidence type="ECO:0000256" key="7">
    <source>
        <dbReference type="SAM" id="MobiDB-lite"/>
    </source>
</evidence>
<feature type="domain" description="DUF4349" evidence="10">
    <location>
        <begin position="310"/>
        <end position="435"/>
    </location>
</feature>
<dbReference type="GO" id="GO:0016989">
    <property type="term" value="F:sigma factor antagonist activity"/>
    <property type="evidence" value="ECO:0007669"/>
    <property type="project" value="TreeGrafter"/>
</dbReference>